<dbReference type="EMBL" id="JAWWNJ010000008">
    <property type="protein sequence ID" value="KAK7050342.1"/>
    <property type="molecule type" value="Genomic_DNA"/>
</dbReference>
<evidence type="ECO:0000313" key="2">
    <source>
        <dbReference type="Proteomes" id="UP001362999"/>
    </source>
</evidence>
<dbReference type="Proteomes" id="UP001362999">
    <property type="component" value="Unassembled WGS sequence"/>
</dbReference>
<name>A0AAW0DHE2_9AGAR</name>
<comment type="caution">
    <text evidence="1">The sequence shown here is derived from an EMBL/GenBank/DDBJ whole genome shotgun (WGS) entry which is preliminary data.</text>
</comment>
<sequence>MWEMLNKHDSVTILFPNLLHRFVERLGFFKFSASLPQRTIRTAPSAYCPRTWNSRNSTLRELSTTNLTRFSFVPPLAFRIYFFFHRLQTPGLALLAPLSGSIVQMASYLNRSERHFSSPRVPSTGSGKNAESESGLLNGWSLIRTLPVSKNWALISTPLDLLAKALRSIPEERIWSTAQRQVEISGGHEIISQTLYHPEPSDVRNQGVSASLIPESFAANVVKARLARQARGKSTAVEDDADDPLDNITTTRIALARSRKE</sequence>
<protein>
    <submittedName>
        <fullName evidence="1">Uncharacterized protein</fullName>
    </submittedName>
</protein>
<gene>
    <name evidence="1" type="ORF">R3P38DRAFT_3344804</name>
</gene>
<evidence type="ECO:0000313" key="1">
    <source>
        <dbReference type="EMBL" id="KAK7050342.1"/>
    </source>
</evidence>
<organism evidence="1 2">
    <name type="scientific">Favolaschia claudopus</name>
    <dbReference type="NCBI Taxonomy" id="2862362"/>
    <lineage>
        <taxon>Eukaryota</taxon>
        <taxon>Fungi</taxon>
        <taxon>Dikarya</taxon>
        <taxon>Basidiomycota</taxon>
        <taxon>Agaricomycotina</taxon>
        <taxon>Agaricomycetes</taxon>
        <taxon>Agaricomycetidae</taxon>
        <taxon>Agaricales</taxon>
        <taxon>Marasmiineae</taxon>
        <taxon>Mycenaceae</taxon>
        <taxon>Favolaschia</taxon>
    </lineage>
</organism>
<keyword evidence="2" id="KW-1185">Reference proteome</keyword>
<proteinExistence type="predicted"/>
<dbReference type="AlphaFoldDB" id="A0AAW0DHE2"/>
<reference evidence="1 2" key="1">
    <citation type="journal article" date="2024" name="J Genomics">
        <title>Draft genome sequencing and assembly of Favolaschia claudopus CIRM-BRFM 2984 isolated from oak limbs.</title>
        <authorList>
            <person name="Navarro D."/>
            <person name="Drula E."/>
            <person name="Chaduli D."/>
            <person name="Cazenave R."/>
            <person name="Ahrendt S."/>
            <person name="Wang J."/>
            <person name="Lipzen A."/>
            <person name="Daum C."/>
            <person name="Barry K."/>
            <person name="Grigoriev I.V."/>
            <person name="Favel A."/>
            <person name="Rosso M.N."/>
            <person name="Martin F."/>
        </authorList>
    </citation>
    <scope>NUCLEOTIDE SEQUENCE [LARGE SCALE GENOMIC DNA]</scope>
    <source>
        <strain evidence="1 2">CIRM-BRFM 2984</strain>
    </source>
</reference>
<accession>A0AAW0DHE2</accession>